<dbReference type="PANTHER" id="PTHR44757:SF2">
    <property type="entry name" value="BIOFILM ARCHITECTURE MAINTENANCE PROTEIN MBAA"/>
    <property type="match status" value="1"/>
</dbReference>
<dbReference type="PROSITE" id="PS50885">
    <property type="entry name" value="HAMP"/>
    <property type="match status" value="1"/>
</dbReference>
<dbReference type="PROSITE" id="PS50112">
    <property type="entry name" value="PAS"/>
    <property type="match status" value="1"/>
</dbReference>
<dbReference type="PROSITE" id="PS50113">
    <property type="entry name" value="PAC"/>
    <property type="match status" value="1"/>
</dbReference>
<dbReference type="PANTHER" id="PTHR44757">
    <property type="entry name" value="DIGUANYLATE CYCLASE DGCP"/>
    <property type="match status" value="1"/>
</dbReference>
<dbReference type="Pfam" id="PF02743">
    <property type="entry name" value="dCache_1"/>
    <property type="match status" value="1"/>
</dbReference>
<dbReference type="RefSeq" id="WP_261380277.1">
    <property type="nucleotide sequence ID" value="NZ_VIVL01000004.1"/>
</dbReference>
<comment type="caution">
    <text evidence="11">The sequence shown here is derived from an EMBL/GenBank/DDBJ whole genome shotgun (WGS) entry which is preliminary data.</text>
</comment>
<dbReference type="SUPFAM" id="SSF55073">
    <property type="entry name" value="Nucleotide cyclase"/>
    <property type="match status" value="1"/>
</dbReference>
<evidence type="ECO:0000256" key="6">
    <source>
        <dbReference type="SAM" id="Phobius"/>
    </source>
</evidence>
<dbReference type="InterPro" id="IPR003660">
    <property type="entry name" value="HAMP_dom"/>
</dbReference>
<evidence type="ECO:0000256" key="5">
    <source>
        <dbReference type="ARBA" id="ARBA00023136"/>
    </source>
</evidence>
<dbReference type="GO" id="GO:0007165">
    <property type="term" value="P:signal transduction"/>
    <property type="evidence" value="ECO:0007669"/>
    <property type="project" value="InterPro"/>
</dbReference>
<dbReference type="Gene3D" id="1.10.8.500">
    <property type="entry name" value="HAMP domain in histidine kinase"/>
    <property type="match status" value="1"/>
</dbReference>
<protein>
    <submittedName>
        <fullName evidence="11">PAS domain S-box-containing protein/diguanylate cyclase (GGDEF)-like protein</fullName>
    </submittedName>
</protein>
<evidence type="ECO:0000259" key="8">
    <source>
        <dbReference type="PROSITE" id="PS50113"/>
    </source>
</evidence>
<dbReference type="SMART" id="SM00267">
    <property type="entry name" value="GGDEF"/>
    <property type="match status" value="1"/>
</dbReference>
<evidence type="ECO:0000256" key="3">
    <source>
        <dbReference type="ARBA" id="ARBA00022692"/>
    </source>
</evidence>
<dbReference type="EMBL" id="VIVL01000004">
    <property type="protein sequence ID" value="TWD86135.1"/>
    <property type="molecule type" value="Genomic_DNA"/>
</dbReference>
<dbReference type="InterPro" id="IPR013656">
    <property type="entry name" value="PAS_4"/>
</dbReference>
<feature type="domain" description="PAC" evidence="8">
    <location>
        <begin position="436"/>
        <end position="489"/>
    </location>
</feature>
<dbReference type="CDD" id="cd01949">
    <property type="entry name" value="GGDEF"/>
    <property type="match status" value="1"/>
</dbReference>
<accession>A0A561C4M2</accession>
<dbReference type="InterPro" id="IPR033479">
    <property type="entry name" value="dCache_1"/>
</dbReference>
<dbReference type="NCBIfam" id="TIGR00229">
    <property type="entry name" value="sensory_box"/>
    <property type="match status" value="2"/>
</dbReference>
<reference evidence="11 12" key="1">
    <citation type="submission" date="2019-06" db="EMBL/GenBank/DDBJ databases">
        <title>Sorghum-associated microbial communities from plants grown in Nebraska, USA.</title>
        <authorList>
            <person name="Schachtman D."/>
        </authorList>
    </citation>
    <scope>NUCLEOTIDE SEQUENCE [LARGE SCALE GENOMIC DNA]</scope>
    <source>
        <strain evidence="11 12">T529</strain>
    </source>
</reference>
<evidence type="ECO:0000259" key="10">
    <source>
        <dbReference type="PROSITE" id="PS50887"/>
    </source>
</evidence>
<dbReference type="AlphaFoldDB" id="A0A561C4M2"/>
<comment type="subcellular location">
    <subcellularLocation>
        <location evidence="1">Cell membrane</location>
        <topology evidence="1">Multi-pass membrane protein</topology>
    </subcellularLocation>
</comment>
<dbReference type="CDD" id="cd12914">
    <property type="entry name" value="PDC1_DGC_like"/>
    <property type="match status" value="1"/>
</dbReference>
<dbReference type="SUPFAM" id="SSF158472">
    <property type="entry name" value="HAMP domain-like"/>
    <property type="match status" value="1"/>
</dbReference>
<dbReference type="SUPFAM" id="SSF55785">
    <property type="entry name" value="PYP-like sensor domain (PAS domain)"/>
    <property type="match status" value="4"/>
</dbReference>
<feature type="transmembrane region" description="Helical" evidence="6">
    <location>
        <begin position="296"/>
        <end position="315"/>
    </location>
</feature>
<dbReference type="Pfam" id="PF00990">
    <property type="entry name" value="GGDEF"/>
    <property type="match status" value="1"/>
</dbReference>
<proteinExistence type="predicted"/>
<dbReference type="InterPro" id="IPR043128">
    <property type="entry name" value="Rev_trsase/Diguanyl_cyclase"/>
</dbReference>
<name>A0A561C4M2_9BURK</name>
<dbReference type="FunFam" id="3.30.70.270:FF:000001">
    <property type="entry name" value="Diguanylate cyclase domain protein"/>
    <property type="match status" value="1"/>
</dbReference>
<keyword evidence="5 6" id="KW-0472">Membrane</keyword>
<organism evidence="11 12">
    <name type="scientific">Variovorax beijingensis</name>
    <dbReference type="NCBI Taxonomy" id="2496117"/>
    <lineage>
        <taxon>Bacteria</taxon>
        <taxon>Pseudomonadati</taxon>
        <taxon>Pseudomonadota</taxon>
        <taxon>Betaproteobacteria</taxon>
        <taxon>Burkholderiales</taxon>
        <taxon>Comamonadaceae</taxon>
        <taxon>Variovorax</taxon>
    </lineage>
</organism>
<feature type="domain" description="PAS" evidence="7">
    <location>
        <begin position="738"/>
        <end position="808"/>
    </location>
</feature>
<dbReference type="SMART" id="SM00091">
    <property type="entry name" value="PAS"/>
    <property type="match status" value="4"/>
</dbReference>
<dbReference type="PROSITE" id="PS50887">
    <property type="entry name" value="GGDEF"/>
    <property type="match status" value="1"/>
</dbReference>
<dbReference type="GO" id="GO:0003824">
    <property type="term" value="F:catalytic activity"/>
    <property type="evidence" value="ECO:0007669"/>
    <property type="project" value="UniProtKB-ARBA"/>
</dbReference>
<sequence>MPMNLPGLRNIRISLNTRLGLGIAAVVLAATLAIATVALQLVKTSIKASIESEAFARLSAIANTIDQKFMSRRTLLETFADSVALSEFPDTPALQAFLEKHPSLRKAFSNVAFFTAEGALVASLSGPQQPGKVNIKDRAYFQQTLAARAGVISEPYLNRLTGLAQIAMTEPVLDAAGNVRYVISGAINLKDRNILGELADVKFGETGYLFITSTEGVVIDHPRTERIINQTGLKGVGNPEIERPVEGYEGATEGFNHAGVHGLYAFKRIPQTNWVLGSMYPSTEAFARVDAIERSAWIGAVVLAMLAGAAVLGFVRQQLTPLRHLHRHMLDVDNPALQTAVPRTYRHDEIGDLARTFDTLMQQRKSSEKFLRDITDNLPALVSHVDAQGRYTFVNAPLCRKFDRGAAQLIGRTAQNIGEDETVDAAVRRVLAGEAVSFESRGEAKRGEEDRYFQTELIPDRDQAGQVRGYYAMTSDVTERKRIEFSLAHSEAQVRVIADNIPALVSHVDSSLRYTFVNAQVKALHQDRAMVGQSMPEVRGPSDFAIVAPAYERALAGETVVVEKSGDPALGIGDRTFKAHYIPDRDASGVVQGVFAMTFDITDEVNIRKALTEQQKRLRDVTDSIPALVGYFDSAENCLFANSRARQMAGLGSGPLENVTLRSALGKAVHRQIRPYLPLVREGKSVRFPVQAPLGGKDGFFQVNLVADMDPQGGLVGFYLMTFNITALKRAELRQAESERRLRTITDNLPALITYIDREEKITFANATYREWFGVEPDAVLGRHVSDVVGPDVYLSRKPMIARALAGERVEFEAQTRTTGAERTTRVSYVPDIGPDGFTRGIFSLSLDISALKAVERKLIDLARIDTLTGLANRLAFNEFLPGAIARAQRSGNALAVLFLDIDYFKTINDTLGHATGDGVLVEYAQRLLASVRSTDTVARLAGDEFVVVLENVHTREAAVAVARKIVERVGTVPFELDGRSLNVTTSIGIAFHQAADASAGAADLLARADAALYRAKAAGRNTFGFSD</sequence>
<dbReference type="InterPro" id="IPR000700">
    <property type="entry name" value="PAS-assoc_C"/>
</dbReference>
<dbReference type="GO" id="GO:0005886">
    <property type="term" value="C:plasma membrane"/>
    <property type="evidence" value="ECO:0007669"/>
    <property type="project" value="UniProtKB-SubCell"/>
</dbReference>
<evidence type="ECO:0000259" key="9">
    <source>
        <dbReference type="PROSITE" id="PS50885"/>
    </source>
</evidence>
<dbReference type="InterPro" id="IPR052155">
    <property type="entry name" value="Biofilm_reg_signaling"/>
</dbReference>
<dbReference type="Pfam" id="PF00672">
    <property type="entry name" value="HAMP"/>
    <property type="match status" value="1"/>
</dbReference>
<evidence type="ECO:0000256" key="2">
    <source>
        <dbReference type="ARBA" id="ARBA00022475"/>
    </source>
</evidence>
<dbReference type="Gene3D" id="3.30.450.20">
    <property type="entry name" value="PAS domain"/>
    <property type="match status" value="6"/>
</dbReference>
<keyword evidence="3 6" id="KW-0812">Transmembrane</keyword>
<keyword evidence="2" id="KW-1003">Cell membrane</keyword>
<dbReference type="CDD" id="cd12912">
    <property type="entry name" value="PDC2_MCP_like"/>
    <property type="match status" value="1"/>
</dbReference>
<feature type="domain" description="HAMP" evidence="9">
    <location>
        <begin position="316"/>
        <end position="369"/>
    </location>
</feature>
<gene>
    <name evidence="11" type="ORF">FB547_10477</name>
</gene>
<dbReference type="NCBIfam" id="TIGR00254">
    <property type="entry name" value="GGDEF"/>
    <property type="match status" value="1"/>
</dbReference>
<evidence type="ECO:0000313" key="11">
    <source>
        <dbReference type="EMBL" id="TWD86135.1"/>
    </source>
</evidence>
<evidence type="ECO:0000259" key="7">
    <source>
        <dbReference type="PROSITE" id="PS50112"/>
    </source>
</evidence>
<dbReference type="InterPro" id="IPR000160">
    <property type="entry name" value="GGDEF_dom"/>
</dbReference>
<dbReference type="SMART" id="SM00304">
    <property type="entry name" value="HAMP"/>
    <property type="match status" value="1"/>
</dbReference>
<evidence type="ECO:0000256" key="4">
    <source>
        <dbReference type="ARBA" id="ARBA00022989"/>
    </source>
</evidence>
<dbReference type="InterPro" id="IPR029787">
    <property type="entry name" value="Nucleotide_cyclase"/>
</dbReference>
<evidence type="ECO:0000256" key="1">
    <source>
        <dbReference type="ARBA" id="ARBA00004651"/>
    </source>
</evidence>
<dbReference type="Gene3D" id="3.30.70.270">
    <property type="match status" value="1"/>
</dbReference>
<keyword evidence="4 6" id="KW-1133">Transmembrane helix</keyword>
<dbReference type="CDD" id="cd06225">
    <property type="entry name" value="HAMP"/>
    <property type="match status" value="1"/>
</dbReference>
<dbReference type="InterPro" id="IPR035965">
    <property type="entry name" value="PAS-like_dom_sf"/>
</dbReference>
<dbReference type="CDD" id="cd00130">
    <property type="entry name" value="PAS"/>
    <property type="match status" value="2"/>
</dbReference>
<feature type="domain" description="GGDEF" evidence="10">
    <location>
        <begin position="893"/>
        <end position="1028"/>
    </location>
</feature>
<evidence type="ECO:0000313" key="12">
    <source>
        <dbReference type="Proteomes" id="UP000319722"/>
    </source>
</evidence>
<dbReference type="Proteomes" id="UP000319722">
    <property type="component" value="Unassembled WGS sequence"/>
</dbReference>
<dbReference type="InterPro" id="IPR000014">
    <property type="entry name" value="PAS"/>
</dbReference>
<dbReference type="Pfam" id="PF08448">
    <property type="entry name" value="PAS_4"/>
    <property type="match status" value="4"/>
</dbReference>